<protein>
    <submittedName>
        <fullName evidence="3">Uncharacterized protein</fullName>
    </submittedName>
</protein>
<keyword evidence="2" id="KW-0732">Signal</keyword>
<dbReference type="PANTHER" id="PTHR37189">
    <property type="entry name" value="CONCANAVALIN A-LIKE LECTIN/GLUCANASE DOMAIN-CONTAINING PROTEIN-RELATED"/>
    <property type="match status" value="1"/>
</dbReference>
<dbReference type="Proteomes" id="UP000250235">
    <property type="component" value="Unassembled WGS sequence"/>
</dbReference>
<gene>
    <name evidence="3" type="ORF">F511_41780</name>
</gene>
<evidence type="ECO:0000313" key="4">
    <source>
        <dbReference type="Proteomes" id="UP000250235"/>
    </source>
</evidence>
<evidence type="ECO:0000256" key="2">
    <source>
        <dbReference type="SAM" id="SignalP"/>
    </source>
</evidence>
<proteinExistence type="predicted"/>
<dbReference type="AlphaFoldDB" id="A0A2Z6ZZQ5"/>
<dbReference type="PANTHER" id="PTHR37189:SF4">
    <property type="entry name" value="TRANSMEMBRANE PROTEIN"/>
    <property type="match status" value="1"/>
</dbReference>
<feature type="transmembrane region" description="Helical" evidence="1">
    <location>
        <begin position="84"/>
        <end position="110"/>
    </location>
</feature>
<evidence type="ECO:0000256" key="1">
    <source>
        <dbReference type="SAM" id="Phobius"/>
    </source>
</evidence>
<sequence>MGFRYGVVALIIFSLITRSSCRDLRPSEHGLAYQEQGSPPPAQDHQMLSFFGGTTPPVALPEARNITDPWSRRQRDIGRDHLKIGLLVASAVCGLAGVVLLIVSGIVFLFRSGQAHPPPK</sequence>
<keyword evidence="4" id="KW-1185">Reference proteome</keyword>
<feature type="signal peptide" evidence="2">
    <location>
        <begin position="1"/>
        <end position="21"/>
    </location>
</feature>
<evidence type="ECO:0000313" key="3">
    <source>
        <dbReference type="EMBL" id="KZV14687.1"/>
    </source>
</evidence>
<dbReference type="OrthoDB" id="1107534at2759"/>
<keyword evidence="1" id="KW-0812">Transmembrane</keyword>
<reference evidence="3 4" key="1">
    <citation type="journal article" date="2015" name="Proc. Natl. Acad. Sci. U.S.A.">
        <title>The resurrection genome of Boea hygrometrica: A blueprint for survival of dehydration.</title>
        <authorList>
            <person name="Xiao L."/>
            <person name="Yang G."/>
            <person name="Zhang L."/>
            <person name="Yang X."/>
            <person name="Zhao S."/>
            <person name="Ji Z."/>
            <person name="Zhou Q."/>
            <person name="Hu M."/>
            <person name="Wang Y."/>
            <person name="Chen M."/>
            <person name="Xu Y."/>
            <person name="Jin H."/>
            <person name="Xiao X."/>
            <person name="Hu G."/>
            <person name="Bao F."/>
            <person name="Hu Y."/>
            <person name="Wan P."/>
            <person name="Li L."/>
            <person name="Deng X."/>
            <person name="Kuang T."/>
            <person name="Xiang C."/>
            <person name="Zhu J.K."/>
            <person name="Oliver M.J."/>
            <person name="He Y."/>
        </authorList>
    </citation>
    <scope>NUCLEOTIDE SEQUENCE [LARGE SCALE GENOMIC DNA]</scope>
    <source>
        <strain evidence="4">cv. XS01</strain>
    </source>
</reference>
<organism evidence="3 4">
    <name type="scientific">Dorcoceras hygrometricum</name>
    <dbReference type="NCBI Taxonomy" id="472368"/>
    <lineage>
        <taxon>Eukaryota</taxon>
        <taxon>Viridiplantae</taxon>
        <taxon>Streptophyta</taxon>
        <taxon>Embryophyta</taxon>
        <taxon>Tracheophyta</taxon>
        <taxon>Spermatophyta</taxon>
        <taxon>Magnoliopsida</taxon>
        <taxon>eudicotyledons</taxon>
        <taxon>Gunneridae</taxon>
        <taxon>Pentapetalae</taxon>
        <taxon>asterids</taxon>
        <taxon>lamiids</taxon>
        <taxon>Lamiales</taxon>
        <taxon>Gesneriaceae</taxon>
        <taxon>Didymocarpoideae</taxon>
        <taxon>Trichosporeae</taxon>
        <taxon>Loxocarpinae</taxon>
        <taxon>Dorcoceras</taxon>
    </lineage>
</organism>
<keyword evidence="1" id="KW-0472">Membrane</keyword>
<keyword evidence="1" id="KW-1133">Transmembrane helix</keyword>
<dbReference type="EMBL" id="KV020251">
    <property type="protein sequence ID" value="KZV14687.1"/>
    <property type="molecule type" value="Genomic_DNA"/>
</dbReference>
<accession>A0A2Z6ZZQ5</accession>
<name>A0A2Z6ZZQ5_9LAMI</name>
<feature type="chain" id="PRO_5016432347" evidence="2">
    <location>
        <begin position="22"/>
        <end position="120"/>
    </location>
</feature>